<keyword evidence="4" id="KW-1185">Reference proteome</keyword>
<evidence type="ECO:0000256" key="1">
    <source>
        <dbReference type="SAM" id="MobiDB-lite"/>
    </source>
</evidence>
<organism evidence="3 4">
    <name type="scientific">Paragonimus heterotremus</name>
    <dbReference type="NCBI Taxonomy" id="100268"/>
    <lineage>
        <taxon>Eukaryota</taxon>
        <taxon>Metazoa</taxon>
        <taxon>Spiralia</taxon>
        <taxon>Lophotrochozoa</taxon>
        <taxon>Platyhelminthes</taxon>
        <taxon>Trematoda</taxon>
        <taxon>Digenea</taxon>
        <taxon>Plagiorchiida</taxon>
        <taxon>Troglotremata</taxon>
        <taxon>Troglotrematidae</taxon>
        <taxon>Paragonimus</taxon>
    </lineage>
</organism>
<feature type="compositionally biased region" description="Polar residues" evidence="1">
    <location>
        <begin position="316"/>
        <end position="332"/>
    </location>
</feature>
<dbReference type="InterPro" id="IPR057376">
    <property type="entry name" value="PH_trem"/>
</dbReference>
<dbReference type="AlphaFoldDB" id="A0A8J4WU50"/>
<dbReference type="Proteomes" id="UP000748531">
    <property type="component" value="Unassembled WGS sequence"/>
</dbReference>
<name>A0A8J4WU50_9TREM</name>
<evidence type="ECO:0000313" key="3">
    <source>
        <dbReference type="EMBL" id="KAF5404485.1"/>
    </source>
</evidence>
<proteinExistence type="predicted"/>
<feature type="domain" description="Trematode PH-like" evidence="2">
    <location>
        <begin position="28"/>
        <end position="157"/>
    </location>
</feature>
<comment type="caution">
    <text evidence="3">The sequence shown here is derived from an EMBL/GenBank/DDBJ whole genome shotgun (WGS) entry which is preliminary data.</text>
</comment>
<gene>
    <name evidence="3" type="ORF">PHET_02139</name>
</gene>
<feature type="compositionally biased region" description="Low complexity" evidence="1">
    <location>
        <begin position="305"/>
        <end position="315"/>
    </location>
</feature>
<dbReference type="EMBL" id="LUCH01000707">
    <property type="protein sequence ID" value="KAF5404485.1"/>
    <property type="molecule type" value="Genomic_DNA"/>
</dbReference>
<dbReference type="OrthoDB" id="6245487at2759"/>
<protein>
    <recommendedName>
        <fullName evidence="2">Trematode PH-like domain-containing protein</fullName>
    </recommendedName>
</protein>
<reference evidence="3" key="1">
    <citation type="submission" date="2019-05" db="EMBL/GenBank/DDBJ databases">
        <title>Annotation for the trematode Paragonimus heterotremus.</title>
        <authorList>
            <person name="Choi Y.-J."/>
        </authorList>
    </citation>
    <scope>NUCLEOTIDE SEQUENCE</scope>
    <source>
        <strain evidence="3">LC</strain>
    </source>
</reference>
<accession>A0A8J4WU50</accession>
<feature type="compositionally biased region" description="Pro residues" evidence="1">
    <location>
        <begin position="238"/>
        <end position="258"/>
    </location>
</feature>
<feature type="region of interest" description="Disordered" evidence="1">
    <location>
        <begin position="197"/>
        <end position="261"/>
    </location>
</feature>
<evidence type="ECO:0000313" key="4">
    <source>
        <dbReference type="Proteomes" id="UP000748531"/>
    </source>
</evidence>
<dbReference type="Pfam" id="PF25356">
    <property type="entry name" value="PH_trem"/>
    <property type="match status" value="1"/>
</dbReference>
<sequence length="332" mass="38154">MSRNRKSRDSAAPRGSQYVDGQLIHMDTNQRLFLRLHVCTVFRETLRPGDQFLKATAERVMEKNLKKRQAHCSANLLENRFTLEKNKSNGKEPFRTWVGYREIEDIQRSRTKPEYFVLSVDSEKSGHKYYEVYKCKNKEEAYKFESLIRQAMEDPENRIRDKNSVAVVPVIDDPNMRRSMVHVDFQTSLESLNDNGRQSMYQATSPTPPSGFGYETPPRKPSPVTVVEKQKIVQAQAPPSPPRRYTPSPVPRRQPSPPVRAYRSIDGLDGITYIQVDPRTRRARESSEGPIYMYLSRLENKAGRRSPSGGRSGSPIYNSGLYNGRYSSGYYS</sequence>
<evidence type="ECO:0000259" key="2">
    <source>
        <dbReference type="Pfam" id="PF25356"/>
    </source>
</evidence>
<feature type="region of interest" description="Disordered" evidence="1">
    <location>
        <begin position="301"/>
        <end position="332"/>
    </location>
</feature>